<evidence type="ECO:0000256" key="4">
    <source>
        <dbReference type="ARBA" id="ARBA00023163"/>
    </source>
</evidence>
<keyword evidence="7" id="KW-1185">Reference proteome</keyword>
<dbReference type="Gene3D" id="1.10.10.10">
    <property type="entry name" value="Winged helix-like DNA-binding domain superfamily/Winged helix DNA-binding domain"/>
    <property type="match status" value="1"/>
</dbReference>
<name>A0A1E5LI70_9BACI</name>
<dbReference type="PROSITE" id="PS50931">
    <property type="entry name" value="HTH_LYSR"/>
    <property type="match status" value="1"/>
</dbReference>
<evidence type="ECO:0000256" key="3">
    <source>
        <dbReference type="ARBA" id="ARBA00023125"/>
    </source>
</evidence>
<evidence type="ECO:0000313" key="7">
    <source>
        <dbReference type="Proteomes" id="UP000095209"/>
    </source>
</evidence>
<dbReference type="InterPro" id="IPR005119">
    <property type="entry name" value="LysR_subst-bd"/>
</dbReference>
<keyword evidence="3" id="KW-0238">DNA-binding</keyword>
<dbReference type="GO" id="GO:0005829">
    <property type="term" value="C:cytosol"/>
    <property type="evidence" value="ECO:0007669"/>
    <property type="project" value="TreeGrafter"/>
</dbReference>
<dbReference type="Gene3D" id="3.40.190.290">
    <property type="match status" value="1"/>
</dbReference>
<keyword evidence="2" id="KW-0805">Transcription regulation</keyword>
<proteinExistence type="inferred from homology"/>
<dbReference type="InterPro" id="IPR036388">
    <property type="entry name" value="WH-like_DNA-bd_sf"/>
</dbReference>
<protein>
    <recommendedName>
        <fullName evidence="5">HTH lysR-type domain-containing protein</fullName>
    </recommendedName>
</protein>
<dbReference type="RefSeq" id="WP_069716186.1">
    <property type="nucleotide sequence ID" value="NZ_MJEH01000009.1"/>
</dbReference>
<feature type="domain" description="HTH lysR-type" evidence="5">
    <location>
        <begin position="1"/>
        <end position="58"/>
    </location>
</feature>
<dbReference type="FunFam" id="1.10.10.10:FF:000001">
    <property type="entry name" value="LysR family transcriptional regulator"/>
    <property type="match status" value="1"/>
</dbReference>
<accession>A0A1E5LI70</accession>
<comment type="caution">
    <text evidence="6">The sequence shown here is derived from an EMBL/GenBank/DDBJ whole genome shotgun (WGS) entry which is preliminary data.</text>
</comment>
<evidence type="ECO:0000256" key="2">
    <source>
        <dbReference type="ARBA" id="ARBA00023015"/>
    </source>
</evidence>
<reference evidence="6 7" key="1">
    <citation type="submission" date="2016-08" db="EMBL/GenBank/DDBJ databases">
        <title>Genome of Bacillus solimangrovi GH2-4.</title>
        <authorList>
            <person name="Lim S."/>
            <person name="Kim B.-C."/>
        </authorList>
    </citation>
    <scope>NUCLEOTIDE SEQUENCE [LARGE SCALE GENOMIC DNA]</scope>
    <source>
        <strain evidence="6 7">GH2-4</strain>
    </source>
</reference>
<dbReference type="CDD" id="cd05466">
    <property type="entry name" value="PBP2_LTTR_substrate"/>
    <property type="match status" value="1"/>
</dbReference>
<dbReference type="GO" id="GO:0003700">
    <property type="term" value="F:DNA-binding transcription factor activity"/>
    <property type="evidence" value="ECO:0007669"/>
    <property type="project" value="InterPro"/>
</dbReference>
<keyword evidence="4" id="KW-0804">Transcription</keyword>
<comment type="similarity">
    <text evidence="1">Belongs to the LysR transcriptional regulatory family.</text>
</comment>
<dbReference type="InterPro" id="IPR050950">
    <property type="entry name" value="HTH-type_LysR_regulators"/>
</dbReference>
<evidence type="ECO:0000256" key="1">
    <source>
        <dbReference type="ARBA" id="ARBA00009437"/>
    </source>
</evidence>
<dbReference type="OrthoDB" id="63123at2"/>
<dbReference type="AlphaFoldDB" id="A0A1E5LI70"/>
<dbReference type="Pfam" id="PF00126">
    <property type="entry name" value="HTH_1"/>
    <property type="match status" value="1"/>
</dbReference>
<dbReference type="Pfam" id="PF03466">
    <property type="entry name" value="LysR_substrate"/>
    <property type="match status" value="1"/>
</dbReference>
<dbReference type="SUPFAM" id="SSF46785">
    <property type="entry name" value="Winged helix' DNA-binding domain"/>
    <property type="match status" value="1"/>
</dbReference>
<dbReference type="PRINTS" id="PR00039">
    <property type="entry name" value="HTHLYSR"/>
</dbReference>
<dbReference type="InterPro" id="IPR000847">
    <property type="entry name" value="LysR_HTH_N"/>
</dbReference>
<dbReference type="InterPro" id="IPR036390">
    <property type="entry name" value="WH_DNA-bd_sf"/>
</dbReference>
<evidence type="ECO:0000313" key="6">
    <source>
        <dbReference type="EMBL" id="OEH93758.1"/>
    </source>
</evidence>
<dbReference type="PANTHER" id="PTHR30419">
    <property type="entry name" value="HTH-TYPE TRANSCRIPTIONAL REGULATOR YBHD"/>
    <property type="match status" value="1"/>
</dbReference>
<evidence type="ECO:0000259" key="5">
    <source>
        <dbReference type="PROSITE" id="PS50931"/>
    </source>
</evidence>
<gene>
    <name evidence="6" type="ORF">BFG57_11270</name>
</gene>
<dbReference type="GO" id="GO:0003677">
    <property type="term" value="F:DNA binding"/>
    <property type="evidence" value="ECO:0007669"/>
    <property type="project" value="UniProtKB-KW"/>
</dbReference>
<dbReference type="PANTHER" id="PTHR30419:SF28">
    <property type="entry name" value="HTH-TYPE TRANSCRIPTIONAL REGULATOR BSDA"/>
    <property type="match status" value="1"/>
</dbReference>
<sequence>MTLLQYEVFKTVVDLKSFTQAGEKLGLTQGAVSHAIKSLESEFDLTLLYRSRSGITLTKEGERMIPYIRQILSISEQMKQEAGKMNGLEIGTIRIGTFSSVSASLLPTILKQFHQQYPSIEIELYEGGYGDIRHMLQSGKIDIGFLPSSEIESLDFIKLLEDPLYVLLPKNHQLNKRKKISILELTTDPFIMPKGGCDALVKKVFKENKIKTNVFCEIEDNPTIVAMVEKELGISIMPDMVINTCSGDVAISRLSEDYYRSIGLASKSFAHVSPVVRAFIDQTEQYVNSAYHAK</sequence>
<dbReference type="SUPFAM" id="SSF53850">
    <property type="entry name" value="Periplasmic binding protein-like II"/>
    <property type="match status" value="1"/>
</dbReference>
<dbReference type="EMBL" id="MJEH01000009">
    <property type="protein sequence ID" value="OEH93758.1"/>
    <property type="molecule type" value="Genomic_DNA"/>
</dbReference>
<dbReference type="STRING" id="1305675.BFG57_11270"/>
<dbReference type="Proteomes" id="UP000095209">
    <property type="component" value="Unassembled WGS sequence"/>
</dbReference>
<organism evidence="6 7">
    <name type="scientific">Bacillus solimangrovi</name>
    <dbReference type="NCBI Taxonomy" id="1305675"/>
    <lineage>
        <taxon>Bacteria</taxon>
        <taxon>Bacillati</taxon>
        <taxon>Bacillota</taxon>
        <taxon>Bacilli</taxon>
        <taxon>Bacillales</taxon>
        <taxon>Bacillaceae</taxon>
        <taxon>Bacillus</taxon>
    </lineage>
</organism>